<evidence type="ECO:0000256" key="2">
    <source>
        <dbReference type="PROSITE-ProRule" id="PRU00169"/>
    </source>
</evidence>
<dbReference type="Pfam" id="PF00072">
    <property type="entry name" value="Response_reg"/>
    <property type="match status" value="1"/>
</dbReference>
<keyword evidence="5" id="KW-1185">Reference proteome</keyword>
<evidence type="ECO:0000259" key="3">
    <source>
        <dbReference type="PROSITE" id="PS50110"/>
    </source>
</evidence>
<feature type="domain" description="Response regulatory" evidence="3">
    <location>
        <begin position="4"/>
        <end position="124"/>
    </location>
</feature>
<gene>
    <name evidence="4" type="ORF">PQU92_18480</name>
</gene>
<dbReference type="PANTHER" id="PTHR44591:SF3">
    <property type="entry name" value="RESPONSE REGULATORY DOMAIN-CONTAINING PROTEIN"/>
    <property type="match status" value="1"/>
</dbReference>
<proteinExistence type="predicted"/>
<dbReference type="Proteomes" id="UP001214854">
    <property type="component" value="Unassembled WGS sequence"/>
</dbReference>
<dbReference type="Gene3D" id="3.40.50.2300">
    <property type="match status" value="1"/>
</dbReference>
<dbReference type="InterPro" id="IPR001789">
    <property type="entry name" value="Sig_transdc_resp-reg_receiver"/>
</dbReference>
<dbReference type="SMART" id="SM00448">
    <property type="entry name" value="REC"/>
    <property type="match status" value="1"/>
</dbReference>
<dbReference type="PANTHER" id="PTHR44591">
    <property type="entry name" value="STRESS RESPONSE REGULATOR PROTEIN 1"/>
    <property type="match status" value="1"/>
</dbReference>
<accession>A0ABT5HYW3</accession>
<name>A0ABT5HYW3_9CAUL</name>
<dbReference type="InterPro" id="IPR011006">
    <property type="entry name" value="CheY-like_superfamily"/>
</dbReference>
<dbReference type="PROSITE" id="PS50110">
    <property type="entry name" value="RESPONSE_REGULATORY"/>
    <property type="match status" value="1"/>
</dbReference>
<reference evidence="4 5" key="1">
    <citation type="submission" date="2023-01" db="EMBL/GenBank/DDBJ databases">
        <title>Novel species of the genus Asticcacaulis isolated from rivers.</title>
        <authorList>
            <person name="Lu H."/>
        </authorList>
    </citation>
    <scope>NUCLEOTIDE SEQUENCE [LARGE SCALE GENOMIC DNA]</scope>
    <source>
        <strain evidence="4 5">BYS171W</strain>
    </source>
</reference>
<protein>
    <submittedName>
        <fullName evidence="4">Response regulator</fullName>
    </submittedName>
</protein>
<sequence>MSQTVLILEDSRTQAAIISKMFQKAGFTPVCVSEEQAAKTRLKEEAFDLLLLDVFIEGTNTLDALDEYRQLAPRVPIAIMTAGHNGDAEAGADALNKARRHRVNFLLPKPFYYVDVVQVCADVDAYWTSLKVEALAENPQRLTG</sequence>
<evidence type="ECO:0000256" key="1">
    <source>
        <dbReference type="ARBA" id="ARBA00022553"/>
    </source>
</evidence>
<dbReference type="RefSeq" id="WP_272749777.1">
    <property type="nucleotide sequence ID" value="NZ_JAQQKX010000027.1"/>
</dbReference>
<comment type="caution">
    <text evidence="4">The sequence shown here is derived from an EMBL/GenBank/DDBJ whole genome shotgun (WGS) entry which is preliminary data.</text>
</comment>
<feature type="modified residue" description="4-aspartylphosphate" evidence="2">
    <location>
        <position position="53"/>
    </location>
</feature>
<evidence type="ECO:0000313" key="5">
    <source>
        <dbReference type="Proteomes" id="UP001214854"/>
    </source>
</evidence>
<evidence type="ECO:0000313" key="4">
    <source>
        <dbReference type="EMBL" id="MDC7685275.1"/>
    </source>
</evidence>
<keyword evidence="1 2" id="KW-0597">Phosphoprotein</keyword>
<organism evidence="4 5">
    <name type="scientific">Asticcacaulis aquaticus</name>
    <dbReference type="NCBI Taxonomy" id="2984212"/>
    <lineage>
        <taxon>Bacteria</taxon>
        <taxon>Pseudomonadati</taxon>
        <taxon>Pseudomonadota</taxon>
        <taxon>Alphaproteobacteria</taxon>
        <taxon>Caulobacterales</taxon>
        <taxon>Caulobacteraceae</taxon>
        <taxon>Asticcacaulis</taxon>
    </lineage>
</organism>
<dbReference type="SUPFAM" id="SSF52172">
    <property type="entry name" value="CheY-like"/>
    <property type="match status" value="1"/>
</dbReference>
<dbReference type="CDD" id="cd00156">
    <property type="entry name" value="REC"/>
    <property type="match status" value="1"/>
</dbReference>
<dbReference type="EMBL" id="JAQQKX010000027">
    <property type="protein sequence ID" value="MDC7685275.1"/>
    <property type="molecule type" value="Genomic_DNA"/>
</dbReference>
<dbReference type="InterPro" id="IPR050595">
    <property type="entry name" value="Bact_response_regulator"/>
</dbReference>